<evidence type="ECO:0000313" key="2">
    <source>
        <dbReference type="Proteomes" id="UP000184123"/>
    </source>
</evidence>
<reference evidence="1 2" key="1">
    <citation type="submission" date="2016-11" db="EMBL/GenBank/DDBJ databases">
        <authorList>
            <person name="Jaros S."/>
            <person name="Januszkiewicz K."/>
            <person name="Wedrychowicz H."/>
        </authorList>
    </citation>
    <scope>NUCLEOTIDE SEQUENCE [LARGE SCALE GENOMIC DNA]</scope>
    <source>
        <strain evidence="1 2">DSM 4740</strain>
    </source>
</reference>
<sequence>MSFINAHHVMNVCSRQMVGSSRRVVTARGCVIEQDVVTAAKVPGVSGIDAQPDSRTPRLSPDRRGVFVFVSGAGHEASATSQHVVQLFRSTLLNRCTHLEKPS</sequence>
<gene>
    <name evidence="1" type="ORF">SAMN05660971_01737</name>
</gene>
<name>A0A1M7EQ05_9GAMM</name>
<organism evidence="1 2">
    <name type="scientific">Halomonas cupida</name>
    <dbReference type="NCBI Taxonomy" id="44933"/>
    <lineage>
        <taxon>Bacteria</taxon>
        <taxon>Pseudomonadati</taxon>
        <taxon>Pseudomonadota</taxon>
        <taxon>Gammaproteobacteria</taxon>
        <taxon>Oceanospirillales</taxon>
        <taxon>Halomonadaceae</taxon>
        <taxon>Halomonas</taxon>
    </lineage>
</organism>
<proteinExistence type="predicted"/>
<evidence type="ECO:0000313" key="1">
    <source>
        <dbReference type="EMBL" id="SHL93748.1"/>
    </source>
</evidence>
<protein>
    <submittedName>
        <fullName evidence="1">Uncharacterized protein</fullName>
    </submittedName>
</protein>
<dbReference type="AlphaFoldDB" id="A0A1M7EQ05"/>
<dbReference type="EMBL" id="FRCA01000004">
    <property type="protein sequence ID" value="SHL93748.1"/>
    <property type="molecule type" value="Genomic_DNA"/>
</dbReference>
<dbReference type="Proteomes" id="UP000184123">
    <property type="component" value="Unassembled WGS sequence"/>
</dbReference>
<accession>A0A1M7EQ05</accession>